<reference evidence="1" key="1">
    <citation type="journal article" date="2008" name="Nature">
        <title>The amphioxus genome and the evolution of the chordate karyotype.</title>
        <authorList>
            <consortium name="US DOE Joint Genome Institute (JGI-PGF)"/>
            <person name="Putnam N.H."/>
            <person name="Butts T."/>
            <person name="Ferrier D.E.K."/>
            <person name="Furlong R.F."/>
            <person name="Hellsten U."/>
            <person name="Kawashima T."/>
            <person name="Robinson-Rechavi M."/>
            <person name="Shoguchi E."/>
            <person name="Terry A."/>
            <person name="Yu J.-K."/>
            <person name="Benito-Gutierrez E.L."/>
            <person name="Dubchak I."/>
            <person name="Garcia-Fernandez J."/>
            <person name="Gibson-Brown J.J."/>
            <person name="Grigoriev I.V."/>
            <person name="Horton A.C."/>
            <person name="de Jong P.J."/>
            <person name="Jurka J."/>
            <person name="Kapitonov V.V."/>
            <person name="Kohara Y."/>
            <person name="Kuroki Y."/>
            <person name="Lindquist E."/>
            <person name="Lucas S."/>
            <person name="Osoegawa K."/>
            <person name="Pennacchio L.A."/>
            <person name="Salamov A.A."/>
            <person name="Satou Y."/>
            <person name="Sauka-Spengler T."/>
            <person name="Schmutz J."/>
            <person name="Shin-I T."/>
            <person name="Toyoda A."/>
            <person name="Bronner-Fraser M."/>
            <person name="Fujiyama A."/>
            <person name="Holland L.Z."/>
            <person name="Holland P.W.H."/>
            <person name="Satoh N."/>
            <person name="Rokhsar D.S."/>
        </authorList>
    </citation>
    <scope>NUCLEOTIDE SEQUENCE [LARGE SCALE GENOMIC DNA]</scope>
    <source>
        <strain evidence="1">S238N-H82</strain>
        <tissue evidence="1">Testes</tissue>
    </source>
</reference>
<protein>
    <submittedName>
        <fullName evidence="1">Uncharacterized protein</fullName>
    </submittedName>
</protein>
<accession>C3YHF5</accession>
<sequence>MVCMFPVPNSCGPYKIKNVRDLTAGYDNSRPDNKPIQAEVRWKAVADVFKSAHSIVQKTILSSVDEEAPNPQLPKISYLTTGDTCLYIYNVCNRSWQTSADVMTEGKSLEGFRPSFGRIQYFVRHRFLGVETNLAHVKWLPRAECDDDTNLFVIDMELPTPPYQPFLPLEVLSHPW</sequence>
<organism>
    <name type="scientific">Branchiostoma floridae</name>
    <name type="common">Florida lancelet</name>
    <name type="synonym">Amphioxus</name>
    <dbReference type="NCBI Taxonomy" id="7739"/>
    <lineage>
        <taxon>Eukaryota</taxon>
        <taxon>Metazoa</taxon>
        <taxon>Chordata</taxon>
        <taxon>Cephalochordata</taxon>
        <taxon>Leptocardii</taxon>
        <taxon>Amphioxiformes</taxon>
        <taxon>Branchiostomatidae</taxon>
        <taxon>Branchiostoma</taxon>
    </lineage>
</organism>
<evidence type="ECO:0000313" key="1">
    <source>
        <dbReference type="EMBL" id="EEN60391.1"/>
    </source>
</evidence>
<gene>
    <name evidence="1" type="ORF">BRAFLDRAFT_73366</name>
</gene>
<name>C3YHF5_BRAFL</name>
<dbReference type="InParanoid" id="C3YHF5"/>
<dbReference type="EMBL" id="GG666513">
    <property type="protein sequence ID" value="EEN60391.1"/>
    <property type="molecule type" value="Genomic_DNA"/>
</dbReference>
<proteinExistence type="predicted"/>
<dbReference type="AlphaFoldDB" id="C3YHF5"/>